<keyword evidence="2" id="KW-1185">Reference proteome</keyword>
<dbReference type="STRING" id="420998.JDO7802_02472"/>
<organism evidence="1 2">
    <name type="scientific">Jannaschia donghaensis</name>
    <dbReference type="NCBI Taxonomy" id="420998"/>
    <lineage>
        <taxon>Bacteria</taxon>
        <taxon>Pseudomonadati</taxon>
        <taxon>Pseudomonadota</taxon>
        <taxon>Alphaproteobacteria</taxon>
        <taxon>Rhodobacterales</taxon>
        <taxon>Roseobacteraceae</taxon>
        <taxon>Jannaschia</taxon>
    </lineage>
</organism>
<dbReference type="SUPFAM" id="SSF52540">
    <property type="entry name" value="P-loop containing nucleoside triphosphate hydrolases"/>
    <property type="match status" value="1"/>
</dbReference>
<dbReference type="OrthoDB" id="7687351at2"/>
<dbReference type="EMBL" id="CXSU01000012">
    <property type="protein sequence ID" value="CTQ50448.1"/>
    <property type="molecule type" value="Genomic_DNA"/>
</dbReference>
<evidence type="ECO:0000313" key="1">
    <source>
        <dbReference type="EMBL" id="CTQ50448.1"/>
    </source>
</evidence>
<sequence>MLIFWKPRLALLAVPKTGTTALENALASSADAAIVNPPGLKHCTVRKYRRDLSGFFEQKGKRPLSLVAVMREPVDWLGSWYRYRGRDALAGQENSTAGMTFDAFVQAYLQDNPPACAKVGSQAAFLEGGVDHLFRYDRPSDLIDFLRDRLGQPVEVGRANVSPDGDLTLSRQTRAALETGRGADFELWSAL</sequence>
<accession>A0A0M6YJB1</accession>
<dbReference type="Proteomes" id="UP000049222">
    <property type="component" value="Unassembled WGS sequence"/>
</dbReference>
<dbReference type="InterPro" id="IPR027417">
    <property type="entry name" value="P-loop_NTPase"/>
</dbReference>
<dbReference type="Gene3D" id="3.40.50.300">
    <property type="entry name" value="P-loop containing nucleotide triphosphate hydrolases"/>
    <property type="match status" value="1"/>
</dbReference>
<evidence type="ECO:0008006" key="3">
    <source>
        <dbReference type="Google" id="ProtNLM"/>
    </source>
</evidence>
<name>A0A0M6YJB1_9RHOB</name>
<proteinExistence type="predicted"/>
<evidence type="ECO:0000313" key="2">
    <source>
        <dbReference type="Proteomes" id="UP000049222"/>
    </source>
</evidence>
<dbReference type="AlphaFoldDB" id="A0A0M6YJB1"/>
<protein>
    <recommendedName>
        <fullName evidence="3">Gamma-glutamyl kinase</fullName>
    </recommendedName>
</protein>
<gene>
    <name evidence="1" type="ORF">JDO7802_02472</name>
</gene>
<dbReference type="RefSeq" id="WP_055085973.1">
    <property type="nucleotide sequence ID" value="NZ_CXSU01000012.1"/>
</dbReference>
<reference evidence="1 2" key="1">
    <citation type="submission" date="2015-07" db="EMBL/GenBank/DDBJ databases">
        <authorList>
            <person name="Noorani M."/>
        </authorList>
    </citation>
    <scope>NUCLEOTIDE SEQUENCE [LARGE SCALE GENOMIC DNA]</scope>
    <source>
        <strain evidence="1 2">CECT 7802</strain>
    </source>
</reference>